<dbReference type="SUPFAM" id="SSF48452">
    <property type="entry name" value="TPR-like"/>
    <property type="match status" value="1"/>
</dbReference>
<organism evidence="2 3">
    <name type="scientific">Aquimarina spongiae</name>
    <dbReference type="NCBI Taxonomy" id="570521"/>
    <lineage>
        <taxon>Bacteria</taxon>
        <taxon>Pseudomonadati</taxon>
        <taxon>Bacteroidota</taxon>
        <taxon>Flavobacteriia</taxon>
        <taxon>Flavobacteriales</taxon>
        <taxon>Flavobacteriaceae</taxon>
        <taxon>Aquimarina</taxon>
    </lineage>
</organism>
<dbReference type="Gene3D" id="1.25.40.10">
    <property type="entry name" value="Tetratricopeptide repeat domain"/>
    <property type="match status" value="1"/>
</dbReference>
<reference evidence="3" key="1">
    <citation type="submission" date="2016-11" db="EMBL/GenBank/DDBJ databases">
        <authorList>
            <person name="Varghese N."/>
            <person name="Submissions S."/>
        </authorList>
    </citation>
    <scope>NUCLEOTIDE SEQUENCE [LARGE SCALE GENOMIC DNA]</scope>
    <source>
        <strain evidence="3">DSM 22623</strain>
    </source>
</reference>
<gene>
    <name evidence="2" type="ORF">SAMN04488508_108127</name>
</gene>
<keyword evidence="1" id="KW-1133">Transmembrane helix</keyword>
<dbReference type="InterPro" id="IPR011990">
    <property type="entry name" value="TPR-like_helical_dom_sf"/>
</dbReference>
<evidence type="ECO:0008006" key="4">
    <source>
        <dbReference type="Google" id="ProtNLM"/>
    </source>
</evidence>
<evidence type="ECO:0000256" key="1">
    <source>
        <dbReference type="SAM" id="Phobius"/>
    </source>
</evidence>
<dbReference type="RefSeq" id="WP_073319068.1">
    <property type="nucleotide sequence ID" value="NZ_FQYP01000008.1"/>
</dbReference>
<dbReference type="EMBL" id="FQYP01000008">
    <property type="protein sequence ID" value="SHJ39234.1"/>
    <property type="molecule type" value="Genomic_DNA"/>
</dbReference>
<accession>A0A1M6IXT9</accession>
<evidence type="ECO:0000313" key="3">
    <source>
        <dbReference type="Proteomes" id="UP000184432"/>
    </source>
</evidence>
<proteinExistence type="predicted"/>
<dbReference type="AlphaFoldDB" id="A0A1M6IXT9"/>
<sequence length="244" mass="28558">MKKEELLHKYFLEELSQEEHSEFTTLLEKDAEFKEQFDFERSVQRAIKSKKRKELQEKIQGFENESNISPKGKVIIWRPLLIAASIALLFSLGIYVFNPFKNDDPLRLYAESYQKYPNTVFPITRGSDQNKSTEFQAFEAYEMNNDAKAIELFKTLQKEQSADYIDFYLGQSYLNNDQALEAITQFQEIISNQQQFSEEAQWYLALAYLKNEDAENAIKALELIHSKKGYKAEEAEKLLEVLKS</sequence>
<dbReference type="OrthoDB" id="979271at2"/>
<keyword evidence="1" id="KW-0812">Transmembrane</keyword>
<keyword evidence="1" id="KW-0472">Membrane</keyword>
<dbReference type="Proteomes" id="UP000184432">
    <property type="component" value="Unassembled WGS sequence"/>
</dbReference>
<evidence type="ECO:0000313" key="2">
    <source>
        <dbReference type="EMBL" id="SHJ39234.1"/>
    </source>
</evidence>
<feature type="transmembrane region" description="Helical" evidence="1">
    <location>
        <begin position="75"/>
        <end position="97"/>
    </location>
</feature>
<keyword evidence="3" id="KW-1185">Reference proteome</keyword>
<protein>
    <recommendedName>
        <fullName evidence="4">Tetratricopeptide repeat-containing protein</fullName>
    </recommendedName>
</protein>
<dbReference type="STRING" id="570521.SAMN04488508_108127"/>
<name>A0A1M6IXT9_9FLAO</name>